<dbReference type="KEGG" id="chh:A0O34_12615"/>
<protein>
    <recommendedName>
        <fullName evidence="8">LemA family protein</fullName>
    </recommendedName>
</protein>
<accession>A0A172XWQ2</accession>
<dbReference type="InterPro" id="IPR007156">
    <property type="entry name" value="MamQ_LemA"/>
</dbReference>
<reference evidence="6 7" key="1">
    <citation type="submission" date="2016-04" db="EMBL/GenBank/DDBJ databases">
        <title>Complete Genome Sequence of Chryseobacterium sp. IHBB 10212.</title>
        <authorList>
            <person name="Pal M."/>
            <person name="Swarnkar M.K."/>
            <person name="Kaushal K."/>
            <person name="Chhibber S."/>
            <person name="Singh A.K."/>
            <person name="Gulati A."/>
        </authorList>
    </citation>
    <scope>NUCLEOTIDE SEQUENCE [LARGE SCALE GENOMIC DNA]</scope>
    <source>
        <strain evidence="6 7">IHBB 10212</strain>
    </source>
</reference>
<dbReference type="STRING" id="1685010.A0O34_12615"/>
<evidence type="ECO:0000256" key="5">
    <source>
        <dbReference type="ARBA" id="ARBA00023136"/>
    </source>
</evidence>
<evidence type="ECO:0000256" key="3">
    <source>
        <dbReference type="ARBA" id="ARBA00022692"/>
    </source>
</evidence>
<evidence type="ECO:0000256" key="1">
    <source>
        <dbReference type="ARBA" id="ARBA00004167"/>
    </source>
</evidence>
<proteinExistence type="inferred from homology"/>
<keyword evidence="5" id="KW-0472">Membrane</keyword>
<evidence type="ECO:0008006" key="8">
    <source>
        <dbReference type="Google" id="ProtNLM"/>
    </source>
</evidence>
<evidence type="ECO:0000313" key="7">
    <source>
        <dbReference type="Proteomes" id="UP000077824"/>
    </source>
</evidence>
<name>A0A172XWQ2_9FLAO</name>
<organism evidence="6 7">
    <name type="scientific">Chryseobacterium glaciei</name>
    <dbReference type="NCBI Taxonomy" id="1685010"/>
    <lineage>
        <taxon>Bacteria</taxon>
        <taxon>Pseudomonadati</taxon>
        <taxon>Bacteroidota</taxon>
        <taxon>Flavobacteriia</taxon>
        <taxon>Flavobacteriales</taxon>
        <taxon>Weeksellaceae</taxon>
        <taxon>Chryseobacterium group</taxon>
        <taxon>Chryseobacterium</taxon>
    </lineage>
</organism>
<dbReference type="PANTHER" id="PTHR34478">
    <property type="entry name" value="PROTEIN LEMA"/>
    <property type="match status" value="1"/>
</dbReference>
<dbReference type="GO" id="GO:0016020">
    <property type="term" value="C:membrane"/>
    <property type="evidence" value="ECO:0007669"/>
    <property type="project" value="UniProtKB-SubCell"/>
</dbReference>
<evidence type="ECO:0000256" key="2">
    <source>
        <dbReference type="ARBA" id="ARBA00008854"/>
    </source>
</evidence>
<dbReference type="OrthoDB" id="9804152at2"/>
<dbReference type="EMBL" id="CP015199">
    <property type="protein sequence ID" value="ANF51300.1"/>
    <property type="molecule type" value="Genomic_DNA"/>
</dbReference>
<dbReference type="Gene3D" id="1.20.1440.20">
    <property type="entry name" value="LemA-like domain"/>
    <property type="match status" value="1"/>
</dbReference>
<dbReference type="SUPFAM" id="SSF140478">
    <property type="entry name" value="LemA-like"/>
    <property type="match status" value="1"/>
</dbReference>
<dbReference type="InterPro" id="IPR023353">
    <property type="entry name" value="LemA-like_dom_sf"/>
</dbReference>
<dbReference type="PANTHER" id="PTHR34478:SF1">
    <property type="entry name" value="PROTEIN LEMA"/>
    <property type="match status" value="1"/>
</dbReference>
<dbReference type="Proteomes" id="UP000077824">
    <property type="component" value="Chromosome"/>
</dbReference>
<comment type="similarity">
    <text evidence="2">Belongs to the LemA family.</text>
</comment>
<dbReference type="RefSeq" id="WP_066755125.1">
    <property type="nucleotide sequence ID" value="NZ_CP015199.1"/>
</dbReference>
<dbReference type="Pfam" id="PF04011">
    <property type="entry name" value="LemA"/>
    <property type="match status" value="1"/>
</dbReference>
<keyword evidence="3" id="KW-0812">Transmembrane</keyword>
<dbReference type="AlphaFoldDB" id="A0A172XWQ2"/>
<gene>
    <name evidence="6" type="ORF">A0O34_12615</name>
</gene>
<evidence type="ECO:0000256" key="4">
    <source>
        <dbReference type="ARBA" id="ARBA00022989"/>
    </source>
</evidence>
<keyword evidence="7" id="KW-1185">Reference proteome</keyword>
<keyword evidence="4" id="KW-1133">Transmembrane helix</keyword>
<sequence>MLIPLLIFIIVIVAVVSFLVKSYNQIVILRNNVEKAFANIDVMLKQRADEVPNLVRVVKATALYENTTLKELVALRSQYLQSENTNDKIKIAQGINGGIKSLLISIESYPEIKASQSYLELQKRLSDLENMIADRREYFNDSINLYNTGIQVFPDVLFAKIMSYQKMKMLEFSEKEIEYNGVTL</sequence>
<evidence type="ECO:0000313" key="6">
    <source>
        <dbReference type="EMBL" id="ANF51300.1"/>
    </source>
</evidence>
<comment type="subcellular location">
    <subcellularLocation>
        <location evidence="1">Membrane</location>
        <topology evidence="1">Single-pass membrane protein</topology>
    </subcellularLocation>
</comment>